<name>A0AAP0EVB6_9MAGN</name>
<dbReference type="AlphaFoldDB" id="A0AAP0EVB6"/>
<feature type="compositionally biased region" description="Low complexity" evidence="1">
    <location>
        <begin position="16"/>
        <end position="31"/>
    </location>
</feature>
<protein>
    <submittedName>
        <fullName evidence="2">Uncharacterized protein</fullName>
    </submittedName>
</protein>
<reference evidence="2 3" key="1">
    <citation type="submission" date="2024-01" db="EMBL/GenBank/DDBJ databases">
        <title>Genome assemblies of Stephania.</title>
        <authorList>
            <person name="Yang L."/>
        </authorList>
    </citation>
    <scope>NUCLEOTIDE SEQUENCE [LARGE SCALE GENOMIC DNA]</scope>
    <source>
        <strain evidence="2">JXDWG</strain>
        <tissue evidence="2">Leaf</tissue>
    </source>
</reference>
<feature type="region of interest" description="Disordered" evidence="1">
    <location>
        <begin position="1"/>
        <end position="78"/>
    </location>
</feature>
<organism evidence="2 3">
    <name type="scientific">Stephania cephalantha</name>
    <dbReference type="NCBI Taxonomy" id="152367"/>
    <lineage>
        <taxon>Eukaryota</taxon>
        <taxon>Viridiplantae</taxon>
        <taxon>Streptophyta</taxon>
        <taxon>Embryophyta</taxon>
        <taxon>Tracheophyta</taxon>
        <taxon>Spermatophyta</taxon>
        <taxon>Magnoliopsida</taxon>
        <taxon>Ranunculales</taxon>
        <taxon>Menispermaceae</taxon>
        <taxon>Menispermoideae</taxon>
        <taxon>Cissampelideae</taxon>
        <taxon>Stephania</taxon>
    </lineage>
</organism>
<keyword evidence="3" id="KW-1185">Reference proteome</keyword>
<evidence type="ECO:0000256" key="1">
    <source>
        <dbReference type="SAM" id="MobiDB-lite"/>
    </source>
</evidence>
<evidence type="ECO:0000313" key="3">
    <source>
        <dbReference type="Proteomes" id="UP001419268"/>
    </source>
</evidence>
<sequence>MACRGAQQGNRDLTRRPTTNTTIATNTSTKAARCDGRELPTKSGDCTRGSDSNGASRGPPSARVSDASDEQPRPTAWLHMQRRQAEAAYVDGDGFIGGGDGGDGFGGRQGRTHHLPADATTTRSDDADGAAIYGFRERFLRRGGRGQRELTVGRFRERYKERDREKSVARERQRNR</sequence>
<dbReference type="EMBL" id="JBBNAG010000010">
    <property type="protein sequence ID" value="KAK9100084.1"/>
    <property type="molecule type" value="Genomic_DNA"/>
</dbReference>
<evidence type="ECO:0000313" key="2">
    <source>
        <dbReference type="EMBL" id="KAK9100084.1"/>
    </source>
</evidence>
<gene>
    <name evidence="2" type="ORF">Scep_023514</name>
</gene>
<accession>A0AAP0EVB6</accession>
<proteinExistence type="predicted"/>
<dbReference type="Proteomes" id="UP001419268">
    <property type="component" value="Unassembled WGS sequence"/>
</dbReference>
<feature type="region of interest" description="Disordered" evidence="1">
    <location>
        <begin position="156"/>
        <end position="176"/>
    </location>
</feature>
<comment type="caution">
    <text evidence="2">The sequence shown here is derived from an EMBL/GenBank/DDBJ whole genome shotgun (WGS) entry which is preliminary data.</text>
</comment>